<keyword evidence="2" id="KW-1185">Reference proteome</keyword>
<evidence type="ECO:0000313" key="2">
    <source>
        <dbReference type="Proteomes" id="UP001159427"/>
    </source>
</evidence>
<accession>A0ABN8SXB4</accession>
<protein>
    <submittedName>
        <fullName evidence="1">Uncharacterized protein</fullName>
    </submittedName>
</protein>
<dbReference type="PANTHER" id="PTHR31511:SF12">
    <property type="entry name" value="RHO TERMINATION FACTOR N-TERMINAL DOMAIN-CONTAINING PROTEIN"/>
    <property type="match status" value="1"/>
</dbReference>
<dbReference type="SUPFAM" id="SSF56672">
    <property type="entry name" value="DNA/RNA polymerases"/>
    <property type="match status" value="1"/>
</dbReference>
<organism evidence="1 2">
    <name type="scientific">Porites evermanni</name>
    <dbReference type="NCBI Taxonomy" id="104178"/>
    <lineage>
        <taxon>Eukaryota</taxon>
        <taxon>Metazoa</taxon>
        <taxon>Cnidaria</taxon>
        <taxon>Anthozoa</taxon>
        <taxon>Hexacorallia</taxon>
        <taxon>Scleractinia</taxon>
        <taxon>Fungiina</taxon>
        <taxon>Poritidae</taxon>
        <taxon>Porites</taxon>
    </lineage>
</organism>
<comment type="caution">
    <text evidence="1">The sequence shown here is derived from an EMBL/GenBank/DDBJ whole genome shotgun (WGS) entry which is preliminary data.</text>
</comment>
<dbReference type="Proteomes" id="UP001159427">
    <property type="component" value="Unassembled WGS sequence"/>
</dbReference>
<dbReference type="EMBL" id="CALNXI010004214">
    <property type="protein sequence ID" value="CAH3195308.1"/>
    <property type="molecule type" value="Genomic_DNA"/>
</dbReference>
<evidence type="ECO:0000313" key="1">
    <source>
        <dbReference type="EMBL" id="CAH3195308.1"/>
    </source>
</evidence>
<dbReference type="InterPro" id="IPR043502">
    <property type="entry name" value="DNA/RNA_pol_sf"/>
</dbReference>
<reference evidence="1 2" key="1">
    <citation type="submission" date="2022-05" db="EMBL/GenBank/DDBJ databases">
        <authorList>
            <consortium name="Genoscope - CEA"/>
            <person name="William W."/>
        </authorList>
    </citation>
    <scope>NUCLEOTIDE SEQUENCE [LARGE SCALE GENOMIC DNA]</scope>
</reference>
<proteinExistence type="predicted"/>
<dbReference type="PANTHER" id="PTHR31511">
    <property type="entry name" value="PROTEIN CBG23764"/>
    <property type="match status" value="1"/>
</dbReference>
<name>A0ABN8SXB4_9CNID</name>
<feature type="non-terminal residue" evidence="1">
    <location>
        <position position="310"/>
    </location>
</feature>
<gene>
    <name evidence="1" type="ORF">PEVE_00029944</name>
</gene>
<sequence>MQEIGSIGKSNNLSINCIPNNREKYMAFMVGKHLVFLDSFQFIASSLERLDANLPTDAFKYTSQVFQNDKLALMKQKGVYPYDYMDSFQKFGDQQLPQKEQFYSILTDEGISDAQYQYAQKGMILEVDLEYPKELHELHNDYPLAAEKIKVTKEMLTPYCKNIQEQFGISIGQVAKLIPTLSSKKNYVLHYRNLQLYLSLDKALWEDKQLFDNSDYPKDSLYFSVENKKIIGKFKDEAAGMPIREFIGLRSKMYSYVKDSGKNEKTAKGVRKYVIKKNITHHNYKDCLLNGKQMLHSMRTIRSDHHQIGS</sequence>